<organism evidence="2 3">
    <name type="scientific">Marasmius crinis-equi</name>
    <dbReference type="NCBI Taxonomy" id="585013"/>
    <lineage>
        <taxon>Eukaryota</taxon>
        <taxon>Fungi</taxon>
        <taxon>Dikarya</taxon>
        <taxon>Basidiomycota</taxon>
        <taxon>Agaricomycotina</taxon>
        <taxon>Agaricomycetes</taxon>
        <taxon>Agaricomycetidae</taxon>
        <taxon>Agaricales</taxon>
        <taxon>Marasmiineae</taxon>
        <taxon>Marasmiaceae</taxon>
        <taxon>Marasmius</taxon>
    </lineage>
</organism>
<feature type="compositionally biased region" description="Polar residues" evidence="1">
    <location>
        <begin position="67"/>
        <end position="76"/>
    </location>
</feature>
<evidence type="ECO:0000256" key="1">
    <source>
        <dbReference type="SAM" id="MobiDB-lite"/>
    </source>
</evidence>
<feature type="region of interest" description="Disordered" evidence="1">
    <location>
        <begin position="67"/>
        <end position="213"/>
    </location>
</feature>
<feature type="region of interest" description="Disordered" evidence="1">
    <location>
        <begin position="409"/>
        <end position="441"/>
    </location>
</feature>
<comment type="caution">
    <text evidence="2">The sequence shown here is derived from an EMBL/GenBank/DDBJ whole genome shotgun (WGS) entry which is preliminary data.</text>
</comment>
<name>A0ABR3ELL1_9AGAR</name>
<gene>
    <name evidence="2" type="primary">RBT1_69</name>
    <name evidence="2" type="ORF">V5O48_018327</name>
</gene>
<keyword evidence="3" id="KW-1185">Reference proteome</keyword>
<dbReference type="Proteomes" id="UP001465976">
    <property type="component" value="Unassembled WGS sequence"/>
</dbReference>
<dbReference type="EMBL" id="JBAHYK010003239">
    <property type="protein sequence ID" value="KAL0563738.1"/>
    <property type="molecule type" value="Genomic_DNA"/>
</dbReference>
<evidence type="ECO:0000313" key="2">
    <source>
        <dbReference type="EMBL" id="KAL0563738.1"/>
    </source>
</evidence>
<reference evidence="2 3" key="1">
    <citation type="submission" date="2024-02" db="EMBL/GenBank/DDBJ databases">
        <title>A draft genome for the cacao thread blight pathogen Marasmius crinis-equi.</title>
        <authorList>
            <person name="Cohen S.P."/>
            <person name="Baruah I.K."/>
            <person name="Amoako-Attah I."/>
            <person name="Bukari Y."/>
            <person name="Meinhardt L.W."/>
            <person name="Bailey B.A."/>
        </authorList>
    </citation>
    <scope>NUCLEOTIDE SEQUENCE [LARGE SCALE GENOMIC DNA]</scope>
    <source>
        <strain evidence="2 3">GH-76</strain>
    </source>
</reference>
<accession>A0ABR3ELL1</accession>
<evidence type="ECO:0000313" key="3">
    <source>
        <dbReference type="Proteomes" id="UP001465976"/>
    </source>
</evidence>
<feature type="compositionally biased region" description="Polar residues" evidence="1">
    <location>
        <begin position="172"/>
        <end position="213"/>
    </location>
</feature>
<protein>
    <submittedName>
        <fullName evidence="2">SERTA domain-containing protein 3</fullName>
    </submittedName>
</protein>
<proteinExistence type="predicted"/>
<sequence>MLPDALEALLKDVLGDRYVSQETIAPLLDLVIEMENAGEDSKGGIEEMEGAYMERLHRLVASKVAGNGQSEGTTDVSDPAAEVPAFPTDINPSGEDVVMEDIPAPTSVDLPPSVHPSGSQEEDTSQSVAPVRTPSPRPPHHIKMPPLNSETESSKPEVTLQPASPEPGSSILHASSPQTGSRSSPGQEEQSSTTQPDFGTSTTPILTPQSRSSPEYKTFVELMSTIDMGELPSFARFTADGVADRFIKGHMTFLLDVGEEKPGCWECLVFKWVDVESIWTSRNFQDQDVSKESRPDSIGWWFSYGRLRTERTPDGVTSEGMEKDWWTWWTKANPEWRVIVDGRVVPGGMGPWDRLRAPGPSGIVLFLVALRWWHDVVENVEEQARWELAVRCLFDTLCSLHQDALLCTPPKHNGKTRRRPAGALAPEEDPTQPRKRRRTRK</sequence>